<evidence type="ECO:0000256" key="1">
    <source>
        <dbReference type="ARBA" id="ARBA00022448"/>
    </source>
</evidence>
<dbReference type="GO" id="GO:0020037">
    <property type="term" value="F:heme binding"/>
    <property type="evidence" value="ECO:0007669"/>
    <property type="project" value="InterPro"/>
</dbReference>
<dbReference type="AlphaFoldDB" id="A0A6G7Y5M9"/>
<dbReference type="GO" id="GO:0005344">
    <property type="term" value="F:oxygen carrier activity"/>
    <property type="evidence" value="ECO:0007669"/>
    <property type="project" value="InterPro"/>
</dbReference>
<dbReference type="KEGG" id="prv:G7070_06745"/>
<evidence type="ECO:0000256" key="3">
    <source>
        <dbReference type="ARBA" id="ARBA00022723"/>
    </source>
</evidence>
<dbReference type="PANTHER" id="PTHR47366:SF1">
    <property type="entry name" value="TWO-ON-TWO HEMOGLOBIN-3"/>
    <property type="match status" value="1"/>
</dbReference>
<dbReference type="SUPFAM" id="SSF46458">
    <property type="entry name" value="Globin-like"/>
    <property type="match status" value="1"/>
</dbReference>
<dbReference type="InterPro" id="IPR001486">
    <property type="entry name" value="Hemoglobin_trunc"/>
</dbReference>
<dbReference type="InterPro" id="IPR044203">
    <property type="entry name" value="GlbO/GLB3-like"/>
</dbReference>
<name>A0A6G7Y5M9_9ACTN</name>
<protein>
    <submittedName>
        <fullName evidence="6">Globin</fullName>
    </submittedName>
</protein>
<keyword evidence="1" id="KW-0813">Transport</keyword>
<evidence type="ECO:0000256" key="4">
    <source>
        <dbReference type="ARBA" id="ARBA00023004"/>
    </source>
</evidence>
<dbReference type="GO" id="GO:0019825">
    <property type="term" value="F:oxygen binding"/>
    <property type="evidence" value="ECO:0007669"/>
    <property type="project" value="InterPro"/>
</dbReference>
<dbReference type="InterPro" id="IPR012292">
    <property type="entry name" value="Globin/Proto"/>
</dbReference>
<evidence type="ECO:0000313" key="7">
    <source>
        <dbReference type="Proteomes" id="UP000501058"/>
    </source>
</evidence>
<sequence length="133" mass="14612">MDAPPDETETFYDHVGGRATFAALIGGFFEEVRADPVVGPIYPADDWAGAETRLRLFYEQFWGGPHGYSESRGAPMLKMRHMAYTITPAVAQAWVGCMERAVDRLGLPEGAAEELRAYALRAAAYLINADEPS</sequence>
<dbReference type="RefSeq" id="WP_166232972.1">
    <property type="nucleotide sequence ID" value="NZ_CP049865.1"/>
</dbReference>
<gene>
    <name evidence="6" type="ORF">G7070_06745</name>
</gene>
<keyword evidence="2" id="KW-0349">Heme</keyword>
<dbReference type="GO" id="GO:0046872">
    <property type="term" value="F:metal ion binding"/>
    <property type="evidence" value="ECO:0007669"/>
    <property type="project" value="UniProtKB-KW"/>
</dbReference>
<dbReference type="EMBL" id="CP049865">
    <property type="protein sequence ID" value="QIK72019.1"/>
    <property type="molecule type" value="Genomic_DNA"/>
</dbReference>
<dbReference type="PANTHER" id="PTHR47366">
    <property type="entry name" value="TWO-ON-TWO HEMOGLOBIN-3"/>
    <property type="match status" value="1"/>
</dbReference>
<evidence type="ECO:0000313" key="6">
    <source>
        <dbReference type="EMBL" id="QIK72019.1"/>
    </source>
</evidence>
<keyword evidence="4" id="KW-0408">Iron</keyword>
<keyword evidence="3" id="KW-0479">Metal-binding</keyword>
<dbReference type="Pfam" id="PF01152">
    <property type="entry name" value="Bac_globin"/>
    <property type="match status" value="1"/>
</dbReference>
<proteinExistence type="inferred from homology"/>
<dbReference type="Proteomes" id="UP000501058">
    <property type="component" value="Chromosome"/>
</dbReference>
<reference evidence="6 7" key="1">
    <citation type="submission" date="2020-03" db="EMBL/GenBank/DDBJ databases">
        <title>Propioniciclava sp. nov., isolated from Hydrophilus acuminatus.</title>
        <authorList>
            <person name="Hyun D.-W."/>
            <person name="Bae J.-W."/>
        </authorList>
    </citation>
    <scope>NUCLEOTIDE SEQUENCE [LARGE SCALE GENOMIC DNA]</scope>
    <source>
        <strain evidence="6 7">HDW11</strain>
    </source>
</reference>
<accession>A0A6G7Y5M9</accession>
<evidence type="ECO:0000256" key="2">
    <source>
        <dbReference type="ARBA" id="ARBA00022617"/>
    </source>
</evidence>
<dbReference type="Gene3D" id="1.10.490.10">
    <property type="entry name" value="Globins"/>
    <property type="match status" value="1"/>
</dbReference>
<organism evidence="6 7">
    <name type="scientific">Propioniciclava coleopterorum</name>
    <dbReference type="NCBI Taxonomy" id="2714937"/>
    <lineage>
        <taxon>Bacteria</taxon>
        <taxon>Bacillati</taxon>
        <taxon>Actinomycetota</taxon>
        <taxon>Actinomycetes</taxon>
        <taxon>Propionibacteriales</taxon>
        <taxon>Propionibacteriaceae</taxon>
        <taxon>Propioniciclava</taxon>
    </lineage>
</organism>
<comment type="similarity">
    <text evidence="5">Belongs to the truncated hemoglobin family. Group II subfamily.</text>
</comment>
<dbReference type="InterPro" id="IPR009050">
    <property type="entry name" value="Globin-like_sf"/>
</dbReference>
<keyword evidence="7" id="KW-1185">Reference proteome</keyword>
<evidence type="ECO:0000256" key="5">
    <source>
        <dbReference type="ARBA" id="ARBA00034496"/>
    </source>
</evidence>